<evidence type="ECO:0000313" key="1">
    <source>
        <dbReference type="EMBL" id="TCS93353.1"/>
    </source>
</evidence>
<feature type="non-terminal residue" evidence="1">
    <location>
        <position position="38"/>
    </location>
</feature>
<dbReference type="EMBL" id="SMAH01000029">
    <property type="protein sequence ID" value="TCS93353.1"/>
    <property type="molecule type" value="Genomic_DNA"/>
</dbReference>
<reference evidence="1 2" key="1">
    <citation type="submission" date="2019-03" db="EMBL/GenBank/DDBJ databases">
        <title>Genomic Encyclopedia of Type Strains, Phase IV (KMG-IV): sequencing the most valuable type-strain genomes for metagenomic binning, comparative biology and taxonomic classification.</title>
        <authorList>
            <person name="Goeker M."/>
        </authorList>
    </citation>
    <scope>NUCLEOTIDE SEQUENCE [LARGE SCALE GENOMIC DNA]</scope>
    <source>
        <strain evidence="1 2">DSM 12034</strain>
    </source>
</reference>
<evidence type="ECO:0008006" key="3">
    <source>
        <dbReference type="Google" id="ProtNLM"/>
    </source>
</evidence>
<organism evidence="1 2">
    <name type="scientific">Tepidimonas ignava</name>
    <dbReference type="NCBI Taxonomy" id="114249"/>
    <lineage>
        <taxon>Bacteria</taxon>
        <taxon>Pseudomonadati</taxon>
        <taxon>Pseudomonadota</taxon>
        <taxon>Betaproteobacteria</taxon>
        <taxon>Burkholderiales</taxon>
        <taxon>Tepidimonas</taxon>
    </lineage>
</organism>
<dbReference type="Proteomes" id="UP000295536">
    <property type="component" value="Unassembled WGS sequence"/>
</dbReference>
<sequence length="38" mass="4272">MASITPTQRLKLIELYIGYFNRAPEQAGLDYWAGELAA</sequence>
<gene>
    <name evidence="1" type="ORF">EDC36_1292</name>
</gene>
<proteinExistence type="predicted"/>
<accession>A0A4R3L1B2</accession>
<name>A0A4R3L1B2_9BURK</name>
<comment type="caution">
    <text evidence="1">The sequence shown here is derived from an EMBL/GenBank/DDBJ whole genome shotgun (WGS) entry which is preliminary data.</text>
</comment>
<protein>
    <recommendedName>
        <fullName evidence="3">DUF4214 domain-containing protein</fullName>
    </recommendedName>
</protein>
<evidence type="ECO:0000313" key="2">
    <source>
        <dbReference type="Proteomes" id="UP000295536"/>
    </source>
</evidence>
<dbReference type="AlphaFoldDB" id="A0A4R3L1B2"/>